<reference evidence="2 3" key="1">
    <citation type="submission" date="2022-09" db="EMBL/GenBank/DDBJ databases">
        <title>Genome sequencing of Flavivirga sp. MEBiC05379.</title>
        <authorList>
            <person name="Oh H.-M."/>
            <person name="Kwon K.K."/>
            <person name="Park M.J."/>
            <person name="Yang S.-H."/>
        </authorList>
    </citation>
    <scope>NUCLEOTIDE SEQUENCE [LARGE SCALE GENOMIC DNA]</scope>
    <source>
        <strain evidence="2 3">MEBiC05379</strain>
    </source>
</reference>
<dbReference type="RefSeq" id="WP_303305653.1">
    <property type="nucleotide sequence ID" value="NZ_JAODOP010000004.1"/>
</dbReference>
<proteinExistence type="predicted"/>
<keyword evidence="3" id="KW-1185">Reference proteome</keyword>
<evidence type="ECO:0000313" key="3">
    <source>
        <dbReference type="Proteomes" id="UP001337305"/>
    </source>
</evidence>
<evidence type="ECO:0000313" key="2">
    <source>
        <dbReference type="EMBL" id="MEF3833303.1"/>
    </source>
</evidence>
<gene>
    <name evidence="2" type="ORF">N1F79_09190</name>
</gene>
<feature type="chain" id="PRO_5046080795" description="DUF4468 domain-containing protein" evidence="1">
    <location>
        <begin position="19"/>
        <end position="221"/>
    </location>
</feature>
<evidence type="ECO:0000256" key="1">
    <source>
        <dbReference type="SAM" id="SignalP"/>
    </source>
</evidence>
<feature type="signal peptide" evidence="1">
    <location>
        <begin position="1"/>
        <end position="18"/>
    </location>
</feature>
<organism evidence="2 3">
    <name type="scientific">Flavivirga spongiicola</name>
    <dbReference type="NCBI Taxonomy" id="421621"/>
    <lineage>
        <taxon>Bacteria</taxon>
        <taxon>Pseudomonadati</taxon>
        <taxon>Bacteroidota</taxon>
        <taxon>Flavobacteriia</taxon>
        <taxon>Flavobacteriales</taxon>
        <taxon>Flavobacteriaceae</taxon>
        <taxon>Flavivirga</taxon>
    </lineage>
</organism>
<accession>A0ABU7XRF7</accession>
<keyword evidence="1" id="KW-0732">Signal</keyword>
<comment type="caution">
    <text evidence="2">The sequence shown here is derived from an EMBL/GenBank/DDBJ whole genome shotgun (WGS) entry which is preliminary data.</text>
</comment>
<name>A0ABU7XRF7_9FLAO</name>
<dbReference type="EMBL" id="JAODOP010000004">
    <property type="protein sequence ID" value="MEF3833303.1"/>
    <property type="molecule type" value="Genomic_DNA"/>
</dbReference>
<sequence>MKNIVILAIILISTFSYAQSDKRDTKFVYGEKGLEPRHFTVDIKGVDRKELLSKAIDWFNEKYGYSKSHHDKTGKTGKTETGKTGKILSDNDIYEDDDYEEDEIDLSGKAKKSEKLRFYGFTDNAICFGAGDNYSCEGLEYIIELRFRDGDYRFKPLKLTYRTATSKNKQTISLKKHKFHSKDGKIKEGYEKVSSQIEAFLNSLNKSILNYLTDKEQEDER</sequence>
<protein>
    <recommendedName>
        <fullName evidence="4">DUF4468 domain-containing protein</fullName>
    </recommendedName>
</protein>
<evidence type="ECO:0008006" key="4">
    <source>
        <dbReference type="Google" id="ProtNLM"/>
    </source>
</evidence>
<dbReference type="Proteomes" id="UP001337305">
    <property type="component" value="Unassembled WGS sequence"/>
</dbReference>